<dbReference type="RefSeq" id="WP_020952263.1">
    <property type="nucleotide sequence ID" value="NC_022049.1"/>
</dbReference>
<dbReference type="SMART" id="SM00345">
    <property type="entry name" value="HTH_GNTR"/>
    <property type="match status" value="1"/>
</dbReference>
<dbReference type="SUPFAM" id="SSF46785">
    <property type="entry name" value="Winged helix' DNA-binding domain"/>
    <property type="match status" value="1"/>
</dbReference>
<dbReference type="GO" id="GO:0003700">
    <property type="term" value="F:DNA-binding transcription factor activity"/>
    <property type="evidence" value="ECO:0007669"/>
    <property type="project" value="InterPro"/>
</dbReference>
<keyword evidence="1" id="KW-0805">Transcription regulation</keyword>
<dbReference type="SMART" id="SM00895">
    <property type="entry name" value="FCD"/>
    <property type="match status" value="1"/>
</dbReference>
<dbReference type="Proteomes" id="UP000015480">
    <property type="component" value="Plasmid pAMI4"/>
</dbReference>
<dbReference type="OrthoDB" id="8638122at2"/>
<sequence>MSPANPTASLSEQLADQIRARLAEGRLRPGQRLSEVALAAELGASRNSLREAFRLLCREGLLTHAANRGVSVSVLSEGQIIDIYRVRRLIEGEALRQSWPDHPAVATMAAAVAEATACAAANDWPGVAAANLAFHAAIVDCADSPRLSALHHRLSAELGLAFARLPNPQSMHLPYIAQNREILALVEANDSAAAAEKLAQYLRQSERAVLAAHVTSGAEA</sequence>
<dbReference type="PATRIC" id="fig|1367847.3.peg.3715"/>
<dbReference type="PROSITE" id="PS50949">
    <property type="entry name" value="HTH_GNTR"/>
    <property type="match status" value="1"/>
</dbReference>
<keyword evidence="3" id="KW-0804">Transcription</keyword>
<keyword evidence="2" id="KW-0238">DNA-binding</keyword>
<organism evidence="5 6">
    <name type="scientific">Paracoccus aminophilus JCM 7686</name>
    <dbReference type="NCBI Taxonomy" id="1367847"/>
    <lineage>
        <taxon>Bacteria</taxon>
        <taxon>Pseudomonadati</taxon>
        <taxon>Pseudomonadota</taxon>
        <taxon>Alphaproteobacteria</taxon>
        <taxon>Rhodobacterales</taxon>
        <taxon>Paracoccaceae</taxon>
        <taxon>Paracoccus</taxon>
    </lineage>
</organism>
<dbReference type="InterPro" id="IPR000524">
    <property type="entry name" value="Tscrpt_reg_HTH_GntR"/>
</dbReference>
<dbReference type="GO" id="GO:0003677">
    <property type="term" value="F:DNA binding"/>
    <property type="evidence" value="ECO:0007669"/>
    <property type="project" value="UniProtKB-KW"/>
</dbReference>
<dbReference type="CDD" id="cd07377">
    <property type="entry name" value="WHTH_GntR"/>
    <property type="match status" value="1"/>
</dbReference>
<name>S5YH32_PARAH</name>
<evidence type="ECO:0000313" key="6">
    <source>
        <dbReference type="Proteomes" id="UP000015480"/>
    </source>
</evidence>
<dbReference type="EMBL" id="CP006652">
    <property type="protein sequence ID" value="AGT10778.1"/>
    <property type="molecule type" value="Genomic_DNA"/>
</dbReference>
<dbReference type="Pfam" id="PF07729">
    <property type="entry name" value="FCD"/>
    <property type="match status" value="1"/>
</dbReference>
<reference evidence="5 6" key="1">
    <citation type="journal article" date="2014" name="BMC Genomics">
        <title>Architecture and functions of a multipartite genome of the methylotrophic bacterium Paracoccus aminophilus JCM 7686, containing primary and secondary chromids.</title>
        <authorList>
            <person name="Dziewit L."/>
            <person name="Czarnecki J."/>
            <person name="Wibberg D."/>
            <person name="Radlinska M."/>
            <person name="Mrozek P."/>
            <person name="Szymczak M."/>
            <person name="Schluter A."/>
            <person name="Puhler A."/>
            <person name="Bartosik D."/>
        </authorList>
    </citation>
    <scope>NUCLEOTIDE SEQUENCE [LARGE SCALE GENOMIC DNA]</scope>
    <source>
        <strain evidence="5">JCM 7686</strain>
        <plasmid evidence="6">Plasmid pAMI4</plasmid>
    </source>
</reference>
<keyword evidence="6" id="KW-1185">Reference proteome</keyword>
<dbReference type="InterPro" id="IPR036388">
    <property type="entry name" value="WH-like_DNA-bd_sf"/>
</dbReference>
<dbReference type="SUPFAM" id="SSF48008">
    <property type="entry name" value="GntR ligand-binding domain-like"/>
    <property type="match status" value="1"/>
</dbReference>
<proteinExistence type="predicted"/>
<dbReference type="InterPro" id="IPR036390">
    <property type="entry name" value="WH_DNA-bd_sf"/>
</dbReference>
<keyword evidence="5" id="KW-0614">Plasmid</keyword>
<dbReference type="HOGENOM" id="CLU_017584_5_5_5"/>
<evidence type="ECO:0000256" key="1">
    <source>
        <dbReference type="ARBA" id="ARBA00023015"/>
    </source>
</evidence>
<dbReference type="KEGG" id="pami:JCM7686_pAMI4p087"/>
<protein>
    <submittedName>
        <fullName evidence="5">Transcriptional regulator, GntR family</fullName>
    </submittedName>
</protein>
<feature type="domain" description="HTH gntR-type" evidence="4">
    <location>
        <begin position="8"/>
        <end position="75"/>
    </location>
</feature>
<geneLocation type="plasmid" evidence="5 6">
    <name>pAMI4</name>
</geneLocation>
<evidence type="ECO:0000259" key="4">
    <source>
        <dbReference type="PROSITE" id="PS50949"/>
    </source>
</evidence>
<gene>
    <name evidence="5" type="ORF">JCM7686_pAMI4p087</name>
</gene>
<dbReference type="eggNOG" id="COG1802">
    <property type="taxonomic scope" value="Bacteria"/>
</dbReference>
<dbReference type="PANTHER" id="PTHR43537:SF45">
    <property type="entry name" value="GNTR FAMILY REGULATORY PROTEIN"/>
    <property type="match status" value="1"/>
</dbReference>
<dbReference type="Gene3D" id="1.10.10.10">
    <property type="entry name" value="Winged helix-like DNA-binding domain superfamily/Winged helix DNA-binding domain"/>
    <property type="match status" value="1"/>
</dbReference>
<dbReference type="Gene3D" id="1.20.120.530">
    <property type="entry name" value="GntR ligand-binding domain-like"/>
    <property type="match status" value="1"/>
</dbReference>
<dbReference type="Pfam" id="PF00392">
    <property type="entry name" value="GntR"/>
    <property type="match status" value="1"/>
</dbReference>
<evidence type="ECO:0000313" key="5">
    <source>
        <dbReference type="EMBL" id="AGT10778.1"/>
    </source>
</evidence>
<dbReference type="InterPro" id="IPR011711">
    <property type="entry name" value="GntR_C"/>
</dbReference>
<evidence type="ECO:0000256" key="2">
    <source>
        <dbReference type="ARBA" id="ARBA00023125"/>
    </source>
</evidence>
<dbReference type="PANTHER" id="PTHR43537">
    <property type="entry name" value="TRANSCRIPTIONAL REGULATOR, GNTR FAMILY"/>
    <property type="match status" value="1"/>
</dbReference>
<dbReference type="InterPro" id="IPR008920">
    <property type="entry name" value="TF_FadR/GntR_C"/>
</dbReference>
<accession>S5YH32</accession>
<evidence type="ECO:0000256" key="3">
    <source>
        <dbReference type="ARBA" id="ARBA00023163"/>
    </source>
</evidence>
<dbReference type="AlphaFoldDB" id="S5YH32"/>